<evidence type="ECO:0000313" key="3">
    <source>
        <dbReference type="EMBL" id="GAQ89346.1"/>
    </source>
</evidence>
<feature type="region of interest" description="Disordered" evidence="2">
    <location>
        <begin position="141"/>
        <end position="182"/>
    </location>
</feature>
<dbReference type="AlphaFoldDB" id="A0A1Y1IKQ1"/>
<gene>
    <name evidence="3" type="ORF">KFL_005130050</name>
</gene>
<name>A0A1Y1IKQ1_KLENI</name>
<dbReference type="Proteomes" id="UP000054558">
    <property type="component" value="Unassembled WGS sequence"/>
</dbReference>
<organism evidence="3 4">
    <name type="scientific">Klebsormidium nitens</name>
    <name type="common">Green alga</name>
    <name type="synonym">Ulothrix nitens</name>
    <dbReference type="NCBI Taxonomy" id="105231"/>
    <lineage>
        <taxon>Eukaryota</taxon>
        <taxon>Viridiplantae</taxon>
        <taxon>Streptophyta</taxon>
        <taxon>Klebsormidiophyceae</taxon>
        <taxon>Klebsormidiales</taxon>
        <taxon>Klebsormidiaceae</taxon>
        <taxon>Klebsormidium</taxon>
    </lineage>
</organism>
<proteinExistence type="predicted"/>
<sequence>MNICPLPEDADSDLATWSREIFAHNLTGEEEKLREEAEVRLGDLDVKMKAAEEDLRAREAMLRLAALELDNKEKEVAAIRAQESAEAQKAEAARTLAQAAQNEAEEKAAAAADKLAVVVKRLADEEERLAAVNARKVVVEKEVGSENDGPDAKLRRMEIAKGKKKQSDESGAEEEGGQISADVTSAAEKKLALLEAEIEQVEVQVREALAFGAPKTGPGSGADGESGTTSAPVPAKGVMQREGGQAGASGALKEKKNTKGPAATGAILTSDAEAAKAIHDLTLKKEAAEAQCAALVAELKANEESRSEWARAQRADQEAQRLYLAEQREKDLAEMQDVWHRKIAAALANLTVLGGEVFRLRSRLRVLEATKNEGAKKVSM</sequence>
<keyword evidence="4" id="KW-1185">Reference proteome</keyword>
<protein>
    <submittedName>
        <fullName evidence="3">Uncharacterized protein</fullName>
    </submittedName>
</protein>
<dbReference type="EMBL" id="DF237462">
    <property type="protein sequence ID" value="GAQ89346.1"/>
    <property type="molecule type" value="Genomic_DNA"/>
</dbReference>
<feature type="compositionally biased region" description="Basic and acidic residues" evidence="2">
    <location>
        <begin position="141"/>
        <end position="168"/>
    </location>
</feature>
<evidence type="ECO:0000256" key="1">
    <source>
        <dbReference type="SAM" id="Coils"/>
    </source>
</evidence>
<evidence type="ECO:0000313" key="4">
    <source>
        <dbReference type="Proteomes" id="UP000054558"/>
    </source>
</evidence>
<reference evidence="3 4" key="1">
    <citation type="journal article" date="2014" name="Nat. Commun.">
        <title>Klebsormidium flaccidum genome reveals primary factors for plant terrestrial adaptation.</title>
        <authorList>
            <person name="Hori K."/>
            <person name="Maruyama F."/>
            <person name="Fujisawa T."/>
            <person name="Togashi T."/>
            <person name="Yamamoto N."/>
            <person name="Seo M."/>
            <person name="Sato S."/>
            <person name="Yamada T."/>
            <person name="Mori H."/>
            <person name="Tajima N."/>
            <person name="Moriyama T."/>
            <person name="Ikeuchi M."/>
            <person name="Watanabe M."/>
            <person name="Wada H."/>
            <person name="Kobayashi K."/>
            <person name="Saito M."/>
            <person name="Masuda T."/>
            <person name="Sasaki-Sekimoto Y."/>
            <person name="Mashiguchi K."/>
            <person name="Awai K."/>
            <person name="Shimojima M."/>
            <person name="Masuda S."/>
            <person name="Iwai M."/>
            <person name="Nobusawa T."/>
            <person name="Narise T."/>
            <person name="Kondo S."/>
            <person name="Saito H."/>
            <person name="Sato R."/>
            <person name="Murakawa M."/>
            <person name="Ihara Y."/>
            <person name="Oshima-Yamada Y."/>
            <person name="Ohtaka K."/>
            <person name="Satoh M."/>
            <person name="Sonobe K."/>
            <person name="Ishii M."/>
            <person name="Ohtani R."/>
            <person name="Kanamori-Sato M."/>
            <person name="Honoki R."/>
            <person name="Miyazaki D."/>
            <person name="Mochizuki H."/>
            <person name="Umetsu J."/>
            <person name="Higashi K."/>
            <person name="Shibata D."/>
            <person name="Kamiya Y."/>
            <person name="Sato N."/>
            <person name="Nakamura Y."/>
            <person name="Tabata S."/>
            <person name="Ida S."/>
            <person name="Kurokawa K."/>
            <person name="Ohta H."/>
        </authorList>
    </citation>
    <scope>NUCLEOTIDE SEQUENCE [LARGE SCALE GENOMIC DNA]</scope>
    <source>
        <strain evidence="3 4">NIES-2285</strain>
    </source>
</reference>
<feature type="coiled-coil region" evidence="1">
    <location>
        <begin position="278"/>
        <end position="305"/>
    </location>
</feature>
<accession>A0A1Y1IKQ1</accession>
<feature type="region of interest" description="Disordered" evidence="2">
    <location>
        <begin position="212"/>
        <end position="259"/>
    </location>
</feature>
<feature type="coiled-coil region" evidence="1">
    <location>
        <begin position="184"/>
        <end position="211"/>
    </location>
</feature>
<evidence type="ECO:0000256" key="2">
    <source>
        <dbReference type="SAM" id="MobiDB-lite"/>
    </source>
</evidence>
<keyword evidence="1" id="KW-0175">Coiled coil</keyword>